<dbReference type="SUPFAM" id="SSF54236">
    <property type="entry name" value="Ubiquitin-like"/>
    <property type="match status" value="1"/>
</dbReference>
<dbReference type="Gene3D" id="1.20.58.120">
    <property type="entry name" value="BAG domain"/>
    <property type="match status" value="1"/>
</dbReference>
<dbReference type="InterPro" id="IPR036533">
    <property type="entry name" value="BAG_dom_sf"/>
</dbReference>
<dbReference type="SMART" id="SM00264">
    <property type="entry name" value="BAG"/>
    <property type="match status" value="1"/>
</dbReference>
<dbReference type="PROSITE" id="PS50053">
    <property type="entry name" value="UBIQUITIN_2"/>
    <property type="match status" value="1"/>
</dbReference>
<name>A0A8C0C7M1_BALMU</name>
<dbReference type="PANTHER" id="PTHR12329">
    <property type="entry name" value="BCL2-ASSOCIATED ATHANOGENE"/>
    <property type="match status" value="1"/>
</dbReference>
<feature type="domain" description="BAG" evidence="5">
    <location>
        <begin position="143"/>
        <end position="223"/>
    </location>
</feature>
<evidence type="ECO:0000259" key="4">
    <source>
        <dbReference type="PROSITE" id="PS50053"/>
    </source>
</evidence>
<organism evidence="6">
    <name type="scientific">Balaenoptera musculus</name>
    <name type="common">Blue whale</name>
    <dbReference type="NCBI Taxonomy" id="9771"/>
    <lineage>
        <taxon>Eukaryota</taxon>
        <taxon>Metazoa</taxon>
        <taxon>Chordata</taxon>
        <taxon>Craniata</taxon>
        <taxon>Vertebrata</taxon>
        <taxon>Euteleostomi</taxon>
        <taxon>Mammalia</taxon>
        <taxon>Eutheria</taxon>
        <taxon>Laurasiatheria</taxon>
        <taxon>Artiodactyla</taxon>
        <taxon>Whippomorpha</taxon>
        <taxon>Cetacea</taxon>
        <taxon>Mysticeti</taxon>
        <taxon>Balaenopteridae</taxon>
        <taxon>Balaenoptera</taxon>
    </lineage>
</organism>
<keyword evidence="2" id="KW-0143">Chaperone</keyword>
<dbReference type="GO" id="GO:0050821">
    <property type="term" value="P:protein stabilization"/>
    <property type="evidence" value="ECO:0007669"/>
    <property type="project" value="TreeGrafter"/>
</dbReference>
<protein>
    <recommendedName>
        <fullName evidence="1">BAG family molecular chaperone regulator 1</fullName>
    </recommendedName>
</protein>
<dbReference type="GeneTree" id="ENSGT00450000040296"/>
<dbReference type="InterPro" id="IPR039773">
    <property type="entry name" value="BAG_chaperone_regulator"/>
</dbReference>
<evidence type="ECO:0000313" key="6">
    <source>
        <dbReference type="Ensembl" id="ENSBMSP00010001915.1"/>
    </source>
</evidence>
<evidence type="ECO:0000256" key="3">
    <source>
        <dbReference type="SAM" id="MobiDB-lite"/>
    </source>
</evidence>
<dbReference type="InterPro" id="IPR000626">
    <property type="entry name" value="Ubiquitin-like_dom"/>
</dbReference>
<feature type="region of interest" description="Disordered" evidence="3">
    <location>
        <begin position="13"/>
        <end position="38"/>
    </location>
</feature>
<dbReference type="GO" id="GO:0005634">
    <property type="term" value="C:nucleus"/>
    <property type="evidence" value="ECO:0007669"/>
    <property type="project" value="TreeGrafter"/>
</dbReference>
<dbReference type="Gene3D" id="3.10.20.90">
    <property type="entry name" value="Phosphatidylinositol 3-kinase Catalytic Subunit, Chain A, domain 1"/>
    <property type="match status" value="1"/>
</dbReference>
<evidence type="ECO:0000256" key="2">
    <source>
        <dbReference type="ARBA" id="ARBA00023186"/>
    </source>
</evidence>
<dbReference type="GO" id="GO:0016020">
    <property type="term" value="C:membrane"/>
    <property type="evidence" value="ECO:0007669"/>
    <property type="project" value="TreeGrafter"/>
</dbReference>
<sequence length="237" mass="25682">MELVSILGLVQKRSQSMGPAERGGKPRPRSARSEGTAAAELSGTITHINEKHDLQVITQEGCSEPMVQDLAQVFAEATGVPLPFQKPIFKGKSLKETGTPVSALGIRNGCRVMLPGEKNSPEEEVELKKLKDLEKSVETIADQLEEWTKELSGIQQGLLAKDLQAEALCKLDGRVKATIEQFMKILGEIGTLILPENCKDSRMKRKGLVKRIQVFPAECGAVEQSIPGDGSSHLSLG</sequence>
<reference evidence="6" key="1">
    <citation type="submission" date="2023-09" db="UniProtKB">
        <authorList>
            <consortium name="Ensembl"/>
        </authorList>
    </citation>
    <scope>IDENTIFICATION</scope>
</reference>
<proteinExistence type="predicted"/>
<dbReference type="GO" id="GO:0000774">
    <property type="term" value="F:adenyl-nucleotide exchange factor activity"/>
    <property type="evidence" value="ECO:0007669"/>
    <property type="project" value="TreeGrafter"/>
</dbReference>
<evidence type="ECO:0000259" key="5">
    <source>
        <dbReference type="PROSITE" id="PS51035"/>
    </source>
</evidence>
<dbReference type="InterPro" id="IPR029071">
    <property type="entry name" value="Ubiquitin-like_domsf"/>
</dbReference>
<dbReference type="AlphaFoldDB" id="A0A8C0C7M1"/>
<evidence type="ECO:0000256" key="1">
    <source>
        <dbReference type="ARBA" id="ARBA00022374"/>
    </source>
</evidence>
<feature type="domain" description="Ubiquitin-like" evidence="4">
    <location>
        <begin position="41"/>
        <end position="121"/>
    </location>
</feature>
<dbReference type="PROSITE" id="PS51035">
    <property type="entry name" value="BAG"/>
    <property type="match status" value="1"/>
</dbReference>
<accession>A0A8C0C7M1</accession>
<dbReference type="Ensembl" id="ENSBMST00010002131.1">
    <property type="protein sequence ID" value="ENSBMSP00010001915.1"/>
    <property type="gene ID" value="ENSBMSG00010001487.1"/>
</dbReference>
<dbReference type="GO" id="GO:0051087">
    <property type="term" value="F:protein-folding chaperone binding"/>
    <property type="evidence" value="ECO:0007669"/>
    <property type="project" value="InterPro"/>
</dbReference>
<dbReference type="CDD" id="cd01812">
    <property type="entry name" value="Ubl_BAG1"/>
    <property type="match status" value="1"/>
</dbReference>
<dbReference type="GO" id="GO:0005829">
    <property type="term" value="C:cytosol"/>
    <property type="evidence" value="ECO:0007669"/>
    <property type="project" value="TreeGrafter"/>
</dbReference>
<dbReference type="InterPro" id="IPR003103">
    <property type="entry name" value="BAG_domain"/>
</dbReference>
<dbReference type="SUPFAM" id="SSF63491">
    <property type="entry name" value="BAG domain"/>
    <property type="match status" value="1"/>
</dbReference>
<dbReference type="OMA" id="CNSHISK"/>
<dbReference type="PANTHER" id="PTHR12329:SF16">
    <property type="entry name" value="BAG FAMILY MOLECULAR CHAPERONE REGULATOR 1"/>
    <property type="match status" value="1"/>
</dbReference>